<evidence type="ECO:0000256" key="5">
    <source>
        <dbReference type="SAM" id="Phobius"/>
    </source>
</evidence>
<protein>
    <recommendedName>
        <fullName evidence="8">G protein-coupled receptor</fullName>
    </recommendedName>
</protein>
<feature type="non-terminal residue" evidence="6">
    <location>
        <position position="282"/>
    </location>
</feature>
<evidence type="ECO:0000313" key="7">
    <source>
        <dbReference type="Proteomes" id="UP001432027"/>
    </source>
</evidence>
<dbReference type="EMBL" id="BTSX01000005">
    <property type="protein sequence ID" value="GMS98641.1"/>
    <property type="molecule type" value="Genomic_DNA"/>
</dbReference>
<dbReference type="InterPro" id="IPR053286">
    <property type="entry name" value="Nematode_rcpt-like_srab"/>
</dbReference>
<sequence length="282" mass="32671">MATTVDPIVDTAIFVYSDPYMQWMIPFRIGTSLLGVVLIVVMMYLRKSVSQSKFVAHFNLTFLLAIHIIFNLFSCLFVAIDDIYILYQQHTWKTGADLILTGTMFSLIIISVERFIATVFYKNYEQCPKWLGAWFGMAEILLPIICLGIDTAYFDFTERFSYCSIVSQSNFEVVMQIGYIFMLLELLALILFHISLFVNWRRMKNRATMDPTGRYQITENFRTILIITPLIWCHFLIMLVSAAVFFTCGNRRTRRVLNDNGVGQQLPEVVIAKHEKAIQKGW</sequence>
<keyword evidence="3 5" id="KW-1133">Transmembrane helix</keyword>
<evidence type="ECO:0000256" key="3">
    <source>
        <dbReference type="ARBA" id="ARBA00022989"/>
    </source>
</evidence>
<gene>
    <name evidence="6" type="ORF">PENTCL1PPCAC_20816</name>
</gene>
<comment type="subcellular location">
    <subcellularLocation>
        <location evidence="1">Membrane</location>
        <topology evidence="1">Multi-pass membrane protein</topology>
    </subcellularLocation>
</comment>
<keyword evidence="7" id="KW-1185">Reference proteome</keyword>
<dbReference type="PANTHER" id="PTHR46561:SF11">
    <property type="entry name" value="SERPENTINE RECEPTOR CLASS ALPHA_BETA-14"/>
    <property type="match status" value="1"/>
</dbReference>
<comment type="caution">
    <text evidence="6">The sequence shown here is derived from an EMBL/GenBank/DDBJ whole genome shotgun (WGS) entry which is preliminary data.</text>
</comment>
<evidence type="ECO:0000256" key="1">
    <source>
        <dbReference type="ARBA" id="ARBA00004141"/>
    </source>
</evidence>
<proteinExistence type="predicted"/>
<evidence type="ECO:0000256" key="4">
    <source>
        <dbReference type="ARBA" id="ARBA00023136"/>
    </source>
</evidence>
<dbReference type="Gene3D" id="1.20.1070.10">
    <property type="entry name" value="Rhodopsin 7-helix transmembrane proteins"/>
    <property type="match status" value="1"/>
</dbReference>
<reference evidence="6" key="1">
    <citation type="submission" date="2023-10" db="EMBL/GenBank/DDBJ databases">
        <title>Genome assembly of Pristionchus species.</title>
        <authorList>
            <person name="Yoshida K."/>
            <person name="Sommer R.J."/>
        </authorList>
    </citation>
    <scope>NUCLEOTIDE SEQUENCE</scope>
    <source>
        <strain evidence="6">RS0144</strain>
    </source>
</reference>
<feature type="transmembrane region" description="Helical" evidence="5">
    <location>
        <begin position="221"/>
        <end position="246"/>
    </location>
</feature>
<evidence type="ECO:0000256" key="2">
    <source>
        <dbReference type="ARBA" id="ARBA00022692"/>
    </source>
</evidence>
<dbReference type="AlphaFoldDB" id="A0AAV5TW02"/>
<dbReference type="InterPro" id="IPR019408">
    <property type="entry name" value="7TM_GPCR_serpentine_rcpt_Srab"/>
</dbReference>
<keyword evidence="4 5" id="KW-0472">Membrane</keyword>
<dbReference type="PANTHER" id="PTHR46561">
    <property type="entry name" value="SERPENTINE RECEPTOR, CLASS AB (CLASS A-LIKE)-RELATED"/>
    <property type="match status" value="1"/>
</dbReference>
<feature type="transmembrane region" description="Helical" evidence="5">
    <location>
        <begin position="25"/>
        <end position="45"/>
    </location>
</feature>
<dbReference type="GO" id="GO:0016020">
    <property type="term" value="C:membrane"/>
    <property type="evidence" value="ECO:0007669"/>
    <property type="project" value="UniProtKB-SubCell"/>
</dbReference>
<evidence type="ECO:0000313" key="6">
    <source>
        <dbReference type="EMBL" id="GMS98641.1"/>
    </source>
</evidence>
<dbReference type="Proteomes" id="UP001432027">
    <property type="component" value="Unassembled WGS sequence"/>
</dbReference>
<evidence type="ECO:0008006" key="8">
    <source>
        <dbReference type="Google" id="ProtNLM"/>
    </source>
</evidence>
<organism evidence="6 7">
    <name type="scientific">Pristionchus entomophagus</name>
    <dbReference type="NCBI Taxonomy" id="358040"/>
    <lineage>
        <taxon>Eukaryota</taxon>
        <taxon>Metazoa</taxon>
        <taxon>Ecdysozoa</taxon>
        <taxon>Nematoda</taxon>
        <taxon>Chromadorea</taxon>
        <taxon>Rhabditida</taxon>
        <taxon>Rhabditina</taxon>
        <taxon>Diplogasteromorpha</taxon>
        <taxon>Diplogasteroidea</taxon>
        <taxon>Neodiplogasteridae</taxon>
        <taxon>Pristionchus</taxon>
    </lineage>
</organism>
<dbReference type="Pfam" id="PF10292">
    <property type="entry name" value="7TM_GPCR_Srab"/>
    <property type="match status" value="1"/>
</dbReference>
<accession>A0AAV5TW02</accession>
<keyword evidence="2 5" id="KW-0812">Transmembrane</keyword>
<feature type="transmembrane region" description="Helical" evidence="5">
    <location>
        <begin position="133"/>
        <end position="154"/>
    </location>
</feature>
<feature type="transmembrane region" description="Helical" evidence="5">
    <location>
        <begin position="57"/>
        <end position="79"/>
    </location>
</feature>
<feature type="transmembrane region" description="Helical" evidence="5">
    <location>
        <begin position="99"/>
        <end position="121"/>
    </location>
</feature>
<feature type="transmembrane region" description="Helical" evidence="5">
    <location>
        <begin position="174"/>
        <end position="200"/>
    </location>
</feature>
<name>A0AAV5TW02_9BILA</name>